<dbReference type="Proteomes" id="UP001652431">
    <property type="component" value="Unassembled WGS sequence"/>
</dbReference>
<proteinExistence type="predicted"/>
<gene>
    <name evidence="1" type="ORF">OCV99_13730</name>
</gene>
<accession>A0ABT2RQ90</accession>
<reference evidence="1 2" key="1">
    <citation type="journal article" date="2021" name="ISME Commun">
        <title>Automated analysis of genomic sequences facilitates high-throughput and comprehensive description of bacteria.</title>
        <authorList>
            <person name="Hitch T.C.A."/>
        </authorList>
    </citation>
    <scope>NUCLEOTIDE SEQUENCE [LARGE SCALE GENOMIC DNA]</scope>
    <source>
        <strain evidence="1 2">Sanger_03</strain>
    </source>
</reference>
<sequence>MLKPDSNGFEDLVNEYLNTPSSCDGSGLKFMQLKRLDRIADALEGIDSSLKEMSGSLEELTDCIGYAPPRWTQKEGHHFLRICGNVDTGN</sequence>
<name>A0ABT2RQ90_9FIRM</name>
<protein>
    <submittedName>
        <fullName evidence="1">Uncharacterized protein</fullName>
    </submittedName>
</protein>
<evidence type="ECO:0000313" key="2">
    <source>
        <dbReference type="Proteomes" id="UP001652431"/>
    </source>
</evidence>
<organism evidence="1 2">
    <name type="scientific">Dorea acetigenes</name>
    <dbReference type="NCBI Taxonomy" id="2981787"/>
    <lineage>
        <taxon>Bacteria</taxon>
        <taxon>Bacillati</taxon>
        <taxon>Bacillota</taxon>
        <taxon>Clostridia</taxon>
        <taxon>Lachnospirales</taxon>
        <taxon>Lachnospiraceae</taxon>
        <taxon>Dorea</taxon>
    </lineage>
</organism>
<comment type="caution">
    <text evidence="1">The sequence shown here is derived from an EMBL/GenBank/DDBJ whole genome shotgun (WGS) entry which is preliminary data.</text>
</comment>
<dbReference type="RefSeq" id="WP_158371318.1">
    <property type="nucleotide sequence ID" value="NZ_JAOQJU010000022.1"/>
</dbReference>
<dbReference type="EMBL" id="JAOQJU010000022">
    <property type="protein sequence ID" value="MCU6687577.1"/>
    <property type="molecule type" value="Genomic_DNA"/>
</dbReference>
<keyword evidence="2" id="KW-1185">Reference proteome</keyword>
<evidence type="ECO:0000313" key="1">
    <source>
        <dbReference type="EMBL" id="MCU6687577.1"/>
    </source>
</evidence>